<dbReference type="SUPFAM" id="SSF53448">
    <property type="entry name" value="Nucleotide-diphospho-sugar transferases"/>
    <property type="match status" value="2"/>
</dbReference>
<dbReference type="InterPro" id="IPR029044">
    <property type="entry name" value="Nucleotide-diphossugar_trans"/>
</dbReference>
<evidence type="ECO:0000259" key="1">
    <source>
        <dbReference type="Pfam" id="PF00535"/>
    </source>
</evidence>
<dbReference type="RefSeq" id="WP_086488618.1">
    <property type="nucleotide sequence ID" value="NZ_MSLT01000018.1"/>
</dbReference>
<dbReference type="PANTHER" id="PTHR43179:SF7">
    <property type="entry name" value="RHAMNOSYLTRANSFERASE WBBL"/>
    <property type="match status" value="1"/>
</dbReference>
<dbReference type="Gene3D" id="3.90.550.10">
    <property type="entry name" value="Spore Coat Polysaccharide Biosynthesis Protein SpsA, Chain A"/>
    <property type="match status" value="2"/>
</dbReference>
<dbReference type="Proteomes" id="UP000194798">
    <property type="component" value="Unassembled WGS sequence"/>
</dbReference>
<proteinExistence type="predicted"/>
<organism evidence="2 3">
    <name type="scientific">Thioflexithrix psekupsensis</name>
    <dbReference type="NCBI Taxonomy" id="1570016"/>
    <lineage>
        <taxon>Bacteria</taxon>
        <taxon>Pseudomonadati</taxon>
        <taxon>Pseudomonadota</taxon>
        <taxon>Gammaproteobacteria</taxon>
        <taxon>Thiotrichales</taxon>
        <taxon>Thioflexithrix</taxon>
    </lineage>
</organism>
<accession>A0A251X764</accession>
<dbReference type="Pfam" id="PF00535">
    <property type="entry name" value="Glycos_transf_2"/>
    <property type="match status" value="1"/>
</dbReference>
<sequence length="656" mass="76724">MPELNQTQITTEKKANLCEQDLIRAGRYLHVLQREINQLRHSFTWRIGSRITAFILKLLNRQAGTTALDVIDGISPSVYHFLETLKTKPYLATTHWFNTEEYRAWQQRYCVLTETQKKQLKTKAAQFDSSIQIAVLIFVQDISQLELTLNSLKQQLCDHWRVILLTNKEEDNKTIKTQYGNTSKISVFYEKNSSEIELINSLLRYLPEAFFIRFNNGDKIEEYGIYKMIEALYFAPNAPFWYADESHLDHNHCCENPYFKSDWNIDLFYAAPYVLDTVLFNTKKVLKLGGFKTNDADLLEYDMVLRLIEQDNKEKPYHIPHILYHKTVHHAVLNYENIKNRLTAHFERLGQIVRIELYHAEYAPSFKINYPIPNPNPLVSIIIPIRDKVELLQSLINDLMNKTAYQNIEIIIVDNNSEKVETLTYLSSLSQYKNISLLTQKYPFNYSKLNNEAVKQAKGEILAFLNNDLKIIHVDWLSEMVAHAVRPDIGAVGAKLYYPDDTLQHAGVLLNFSGIGQHVLKHFFRQDTGYWHKLMHTQNYTAVTAACLVMRKTVFEQVNGFEEKLKVAFNDVDLCLKLTQQHYRIVWTPFAELYHLESVSRGQDQGFFQHLRLRQELTFMQRKWKKELNHDPYNNPNLSPLAANYQLAYPPKKSLI</sequence>
<dbReference type="AlphaFoldDB" id="A0A251X764"/>
<dbReference type="EMBL" id="MSLT01000018">
    <property type="protein sequence ID" value="OUD13170.1"/>
    <property type="molecule type" value="Genomic_DNA"/>
</dbReference>
<evidence type="ECO:0000313" key="2">
    <source>
        <dbReference type="EMBL" id="OUD13170.1"/>
    </source>
</evidence>
<dbReference type="PANTHER" id="PTHR43179">
    <property type="entry name" value="RHAMNOSYLTRANSFERASE WBBL"/>
    <property type="match status" value="1"/>
</dbReference>
<protein>
    <recommendedName>
        <fullName evidence="1">Glycosyltransferase 2-like domain-containing protein</fullName>
    </recommendedName>
</protein>
<feature type="domain" description="Glycosyltransferase 2-like" evidence="1">
    <location>
        <begin position="380"/>
        <end position="533"/>
    </location>
</feature>
<name>A0A251X764_9GAMM</name>
<dbReference type="InterPro" id="IPR001173">
    <property type="entry name" value="Glyco_trans_2-like"/>
</dbReference>
<dbReference type="OrthoDB" id="9179784at2"/>
<evidence type="ECO:0000313" key="3">
    <source>
        <dbReference type="Proteomes" id="UP000194798"/>
    </source>
</evidence>
<keyword evidence="3" id="KW-1185">Reference proteome</keyword>
<reference evidence="2 3" key="1">
    <citation type="submission" date="2016-12" db="EMBL/GenBank/DDBJ databases">
        <title>Thioflexothrix psekupsii D3 genome sequencing and assembly.</title>
        <authorList>
            <person name="Fomenkov A."/>
            <person name="Vincze T."/>
            <person name="Grabovich M."/>
            <person name="Anton B.P."/>
            <person name="Dubinina G."/>
            <person name="Orlova M."/>
            <person name="Belousova E."/>
            <person name="Roberts R.J."/>
        </authorList>
    </citation>
    <scope>NUCLEOTIDE SEQUENCE [LARGE SCALE GENOMIC DNA]</scope>
    <source>
        <strain evidence="2">D3</strain>
    </source>
</reference>
<comment type="caution">
    <text evidence="2">The sequence shown here is derived from an EMBL/GenBank/DDBJ whole genome shotgun (WGS) entry which is preliminary data.</text>
</comment>
<dbReference type="CDD" id="cd04186">
    <property type="entry name" value="GT_2_like_c"/>
    <property type="match status" value="1"/>
</dbReference>
<gene>
    <name evidence="2" type="ORF">TPSD3_11045</name>
</gene>